<feature type="domain" description="Helicase ATP-binding" evidence="3">
    <location>
        <begin position="1"/>
        <end position="97"/>
    </location>
</feature>
<dbReference type="InterPro" id="IPR027417">
    <property type="entry name" value="P-loop_NTPase"/>
</dbReference>
<accession>A0ABD0P445</accession>
<feature type="non-terminal residue" evidence="4">
    <location>
        <position position="1"/>
    </location>
</feature>
<evidence type="ECO:0000313" key="5">
    <source>
        <dbReference type="Proteomes" id="UP001529510"/>
    </source>
</evidence>
<sequence length="189" mass="21701">VGYQIRFETSRTTATKLIFLTEGLLLRQIQQDASLGQYQVLIVDEVHERHLHCDFLLGVLRSLLPLRPDLRLVLMSATINIKLFSSYFNNAPVLQVPGRLFPIQVIYQPIPPEEQVSRSEKLDPRPYLRVLQGIDQRYPPEERGDLLLFLSGVAEISTIQEACQTYATHTQRWIVLPLHSTLSLVQQDK</sequence>
<name>A0ABD0P445_CIRMR</name>
<evidence type="ECO:0000256" key="1">
    <source>
        <dbReference type="ARBA" id="ARBA00022801"/>
    </source>
</evidence>
<keyword evidence="1" id="KW-0378">Hydrolase</keyword>
<comment type="caution">
    <text evidence="4">The sequence shown here is derived from an EMBL/GenBank/DDBJ whole genome shotgun (WGS) entry which is preliminary data.</text>
</comment>
<evidence type="ECO:0000256" key="2">
    <source>
        <dbReference type="ARBA" id="ARBA00022806"/>
    </source>
</evidence>
<dbReference type="Proteomes" id="UP001529510">
    <property type="component" value="Unassembled WGS sequence"/>
</dbReference>
<dbReference type="GO" id="GO:0016787">
    <property type="term" value="F:hydrolase activity"/>
    <property type="evidence" value="ECO:0007669"/>
    <property type="project" value="UniProtKB-KW"/>
</dbReference>
<dbReference type="PROSITE" id="PS51192">
    <property type="entry name" value="HELICASE_ATP_BIND_1"/>
    <property type="match status" value="1"/>
</dbReference>
<dbReference type="SUPFAM" id="SSF52540">
    <property type="entry name" value="P-loop containing nucleoside triphosphate hydrolases"/>
    <property type="match status" value="1"/>
</dbReference>
<protein>
    <recommendedName>
        <fullName evidence="3">Helicase ATP-binding domain-containing protein</fullName>
    </recommendedName>
</protein>
<dbReference type="GO" id="GO:0004386">
    <property type="term" value="F:helicase activity"/>
    <property type="evidence" value="ECO:0007669"/>
    <property type="project" value="UniProtKB-KW"/>
</dbReference>
<dbReference type="FunFam" id="3.40.50.300:FF:001922">
    <property type="entry name" value="DEAH (Asp-Glu-Ala-His) box polypeptide 29"/>
    <property type="match status" value="1"/>
</dbReference>
<keyword evidence="5" id="KW-1185">Reference proteome</keyword>
<feature type="non-terminal residue" evidence="4">
    <location>
        <position position="189"/>
    </location>
</feature>
<keyword evidence="2" id="KW-0347">Helicase</keyword>
<dbReference type="PANTHER" id="PTHR18934">
    <property type="entry name" value="ATP-DEPENDENT RNA HELICASE"/>
    <property type="match status" value="1"/>
</dbReference>
<dbReference type="PANTHER" id="PTHR18934:SF221">
    <property type="entry name" value="ATP-DEPENDENT RNA HELICASE DHX34-RELATED"/>
    <property type="match status" value="1"/>
</dbReference>
<dbReference type="AlphaFoldDB" id="A0ABD0P445"/>
<reference evidence="4 5" key="1">
    <citation type="submission" date="2024-05" db="EMBL/GenBank/DDBJ databases">
        <title>Genome sequencing and assembly of Indian major carp, Cirrhinus mrigala (Hamilton, 1822).</title>
        <authorList>
            <person name="Mohindra V."/>
            <person name="Chowdhury L.M."/>
            <person name="Lal K."/>
            <person name="Jena J.K."/>
        </authorList>
    </citation>
    <scope>NUCLEOTIDE SEQUENCE [LARGE SCALE GENOMIC DNA]</scope>
    <source>
        <strain evidence="4">CM1030</strain>
        <tissue evidence="4">Blood</tissue>
    </source>
</reference>
<gene>
    <name evidence="4" type="ORF">M9458_037046</name>
</gene>
<dbReference type="EMBL" id="JAMKFB020000018">
    <property type="protein sequence ID" value="KAL0168824.1"/>
    <property type="molecule type" value="Genomic_DNA"/>
</dbReference>
<keyword evidence="2" id="KW-0067">ATP-binding</keyword>
<proteinExistence type="predicted"/>
<dbReference type="InterPro" id="IPR014001">
    <property type="entry name" value="Helicase_ATP-bd"/>
</dbReference>
<evidence type="ECO:0000313" key="4">
    <source>
        <dbReference type="EMBL" id="KAL0168824.1"/>
    </source>
</evidence>
<evidence type="ECO:0000259" key="3">
    <source>
        <dbReference type="PROSITE" id="PS51192"/>
    </source>
</evidence>
<dbReference type="Gene3D" id="3.40.50.300">
    <property type="entry name" value="P-loop containing nucleotide triphosphate hydrolases"/>
    <property type="match status" value="2"/>
</dbReference>
<organism evidence="4 5">
    <name type="scientific">Cirrhinus mrigala</name>
    <name type="common">Mrigala</name>
    <dbReference type="NCBI Taxonomy" id="683832"/>
    <lineage>
        <taxon>Eukaryota</taxon>
        <taxon>Metazoa</taxon>
        <taxon>Chordata</taxon>
        <taxon>Craniata</taxon>
        <taxon>Vertebrata</taxon>
        <taxon>Euteleostomi</taxon>
        <taxon>Actinopterygii</taxon>
        <taxon>Neopterygii</taxon>
        <taxon>Teleostei</taxon>
        <taxon>Ostariophysi</taxon>
        <taxon>Cypriniformes</taxon>
        <taxon>Cyprinidae</taxon>
        <taxon>Labeoninae</taxon>
        <taxon>Labeonini</taxon>
        <taxon>Cirrhinus</taxon>
    </lineage>
</organism>
<keyword evidence="2" id="KW-0547">Nucleotide-binding</keyword>